<proteinExistence type="predicted"/>
<protein>
    <recommendedName>
        <fullName evidence="6">Fibronectin type-III domain-containing protein</fullName>
    </recommendedName>
</protein>
<dbReference type="InterPro" id="IPR013783">
    <property type="entry name" value="Ig-like_fold"/>
</dbReference>
<keyword evidence="5" id="KW-1133">Transmembrane helix</keyword>
<keyword evidence="1" id="KW-0677">Repeat</keyword>
<feature type="region of interest" description="Disordered" evidence="4">
    <location>
        <begin position="539"/>
        <end position="571"/>
    </location>
</feature>
<evidence type="ECO:0000256" key="1">
    <source>
        <dbReference type="ARBA" id="ARBA00022737"/>
    </source>
</evidence>
<dbReference type="GO" id="GO:0000272">
    <property type="term" value="P:polysaccharide catabolic process"/>
    <property type="evidence" value="ECO:0007669"/>
    <property type="project" value="UniProtKB-KW"/>
</dbReference>
<evidence type="ECO:0000259" key="6">
    <source>
        <dbReference type="PROSITE" id="PS50853"/>
    </source>
</evidence>
<keyword evidence="3" id="KW-0624">Polysaccharide degradation</keyword>
<accession>A0A8J2U0Z5</accession>
<gene>
    <name evidence="7" type="ORF">GCM10011333_32030</name>
</gene>
<reference evidence="7" key="1">
    <citation type="journal article" date="2014" name="Int. J. Syst. Evol. Microbiol.">
        <title>Complete genome sequence of Corynebacterium casei LMG S-19264T (=DSM 44701T), isolated from a smear-ripened cheese.</title>
        <authorList>
            <consortium name="US DOE Joint Genome Institute (JGI-PGF)"/>
            <person name="Walter F."/>
            <person name="Albersmeier A."/>
            <person name="Kalinowski J."/>
            <person name="Ruckert C."/>
        </authorList>
    </citation>
    <scope>NUCLEOTIDE SEQUENCE</scope>
    <source>
        <strain evidence="7">CGMCC 1.12785</strain>
    </source>
</reference>
<keyword evidence="8" id="KW-1185">Reference proteome</keyword>
<dbReference type="InterPro" id="IPR050991">
    <property type="entry name" value="ECM_Regulatory_Proteins"/>
</dbReference>
<dbReference type="Gene3D" id="2.60.40.10">
    <property type="entry name" value="Immunoglobulins"/>
    <property type="match status" value="1"/>
</dbReference>
<dbReference type="Proteomes" id="UP000616114">
    <property type="component" value="Unassembled WGS sequence"/>
</dbReference>
<dbReference type="AlphaFoldDB" id="A0A8J2U0Z5"/>
<feature type="compositionally biased region" description="Low complexity" evidence="4">
    <location>
        <begin position="879"/>
        <end position="890"/>
    </location>
</feature>
<feature type="transmembrane region" description="Helical" evidence="5">
    <location>
        <begin position="917"/>
        <end position="940"/>
    </location>
</feature>
<evidence type="ECO:0000256" key="4">
    <source>
        <dbReference type="SAM" id="MobiDB-lite"/>
    </source>
</evidence>
<name>A0A8J2U0Z5_9MICO</name>
<dbReference type="SMART" id="SM00060">
    <property type="entry name" value="FN3"/>
    <property type="match status" value="1"/>
</dbReference>
<sequence length="952" mass="99248">MSALQAGTGAADGRTPARRSLRARLLAGLAALGVAASGAFLFPQAVQAAEITVTDARFAWSINDESGNSAFYGGCNFLSAGIAGDNGGATVWTAEEAEELYSTSEGNVSIRKPDADGGWVTPTWQTKCQAPDGGSTTPPSNDRFSGNEVVIDNGTGTVDPASGDAEIRWDGSFTVVFYGGMTYWSVTDPVLRIEDGRGTLTGTASGYGADMFDLSKWVPLEPRDIELATFADAEVGEDGLEIQPDYLGVEIDVEADGPSGPQIRSGDHWGSFPQSFIDFQIETGQAAYWYSSGGQVDRHKPANPFTVTYSADATPRVTFDDAGSWPPLRLPASRDTLTAGLQNIGLPVLDEEGRETSELEPVPENSVVTVIAAGGPEGGVQLESAGATNAVNASGRATVSVRLDALEPGQYWLMFLVNDRIIPLGNTGRDDHRVALEYGVAEPEGPPTSLEATALSPSSVLLGWEPPDGTVGSYRIDAYEGDEPSGDPVRLREASASAPGGASEKTVQGLQAATEYTFTVTPVFAGQDYETSEPVTVRTLESGSAPGGEEPPGEGPGEDPAGGGEPSDGAVFYWGINNETNSGAYWGGCNFLSAGRSGDAGAAAVWSQPDGLYSGSEGNVSVEKPDANGNFVPATWGNKCQDRNGRTVQVSQPFDSEPWTETRVKITGGEVSEHEDGSVTVEWEGSFTVVFYGGMTYWWASDPVLELDPSGNGRVTATAGGYGADMFDASKWVELDERTITLADLRGVDVDAALGQGYFEQTPEYLGVRYAGNHEGAGGDAVGGVDELPSSQARRDAENEAYWGSFPESFVDFQAETGQYSYWFTSNGARDPYKPALPLTVSFDGEYAPAAGNYSGQDTGAGGGASPSNPGGPAGPGSGAPEAAGSPADASTREQTDVNAASAQTPGSAGIGALNPWVWGIAGASVLAIGGANWAVWSFIRRKIGLDPKALL</sequence>
<dbReference type="CDD" id="cd00063">
    <property type="entry name" value="FN3"/>
    <property type="match status" value="1"/>
</dbReference>
<keyword evidence="2" id="KW-0326">Glycosidase</keyword>
<dbReference type="PANTHER" id="PTHR46708:SF2">
    <property type="entry name" value="FIBRONECTIN TYPE-III DOMAIN-CONTAINING PROTEIN"/>
    <property type="match status" value="1"/>
</dbReference>
<dbReference type="PROSITE" id="PS50853">
    <property type="entry name" value="FN3"/>
    <property type="match status" value="1"/>
</dbReference>
<dbReference type="InterPro" id="IPR003961">
    <property type="entry name" value="FN3_dom"/>
</dbReference>
<keyword evidence="5" id="KW-0472">Membrane</keyword>
<dbReference type="SUPFAM" id="SSF49265">
    <property type="entry name" value="Fibronectin type III"/>
    <property type="match status" value="1"/>
</dbReference>
<keyword evidence="5" id="KW-0812">Transmembrane</keyword>
<feature type="domain" description="Fibronectin type-III" evidence="6">
    <location>
        <begin position="446"/>
        <end position="542"/>
    </location>
</feature>
<evidence type="ECO:0000313" key="8">
    <source>
        <dbReference type="Proteomes" id="UP000616114"/>
    </source>
</evidence>
<dbReference type="PANTHER" id="PTHR46708">
    <property type="entry name" value="TENASCIN"/>
    <property type="match status" value="1"/>
</dbReference>
<evidence type="ECO:0000256" key="3">
    <source>
        <dbReference type="ARBA" id="ARBA00023326"/>
    </source>
</evidence>
<comment type="caution">
    <text evidence="7">The sequence shown here is derived from an EMBL/GenBank/DDBJ whole genome shotgun (WGS) entry which is preliminary data.</text>
</comment>
<feature type="region of interest" description="Disordered" evidence="4">
    <location>
        <begin position="852"/>
        <end position="906"/>
    </location>
</feature>
<keyword evidence="2" id="KW-0378">Hydrolase</keyword>
<feature type="region of interest" description="Disordered" evidence="4">
    <location>
        <begin position="777"/>
        <end position="796"/>
    </location>
</feature>
<evidence type="ECO:0000256" key="2">
    <source>
        <dbReference type="ARBA" id="ARBA00023295"/>
    </source>
</evidence>
<organism evidence="7 8">
    <name type="scientific">Sediminivirga luteola</name>
    <dbReference type="NCBI Taxonomy" id="1774748"/>
    <lineage>
        <taxon>Bacteria</taxon>
        <taxon>Bacillati</taxon>
        <taxon>Actinomycetota</taxon>
        <taxon>Actinomycetes</taxon>
        <taxon>Micrococcales</taxon>
        <taxon>Brevibacteriaceae</taxon>
        <taxon>Sediminivirga</taxon>
    </lineage>
</organism>
<dbReference type="GO" id="GO:0016798">
    <property type="term" value="F:hydrolase activity, acting on glycosyl bonds"/>
    <property type="evidence" value="ECO:0007669"/>
    <property type="project" value="UniProtKB-KW"/>
</dbReference>
<reference evidence="7" key="2">
    <citation type="submission" date="2020-09" db="EMBL/GenBank/DDBJ databases">
        <authorList>
            <person name="Sun Q."/>
            <person name="Zhou Y."/>
        </authorList>
    </citation>
    <scope>NUCLEOTIDE SEQUENCE</scope>
    <source>
        <strain evidence="7">CGMCC 1.12785</strain>
    </source>
</reference>
<feature type="compositionally biased region" description="Polar residues" evidence="4">
    <location>
        <begin position="897"/>
        <end position="906"/>
    </location>
</feature>
<feature type="compositionally biased region" description="Low complexity" evidence="4">
    <location>
        <begin position="494"/>
        <end position="503"/>
    </location>
</feature>
<evidence type="ECO:0000313" key="7">
    <source>
        <dbReference type="EMBL" id="GGA26799.1"/>
    </source>
</evidence>
<evidence type="ECO:0000256" key="5">
    <source>
        <dbReference type="SAM" id="Phobius"/>
    </source>
</evidence>
<dbReference type="EMBL" id="BMFY01000019">
    <property type="protein sequence ID" value="GGA26799.1"/>
    <property type="molecule type" value="Genomic_DNA"/>
</dbReference>
<dbReference type="Pfam" id="PF00041">
    <property type="entry name" value="fn3"/>
    <property type="match status" value="1"/>
</dbReference>
<feature type="region of interest" description="Disordered" evidence="4">
    <location>
        <begin position="479"/>
        <end position="508"/>
    </location>
</feature>
<dbReference type="RefSeq" id="WP_188551910.1">
    <property type="nucleotide sequence ID" value="NZ_BMFY01000019.1"/>
</dbReference>
<keyword evidence="3" id="KW-0119">Carbohydrate metabolism</keyword>
<dbReference type="InterPro" id="IPR036116">
    <property type="entry name" value="FN3_sf"/>
</dbReference>